<dbReference type="EMBL" id="RCMK01000382">
    <property type="protein sequence ID" value="KAG2932267.1"/>
    <property type="molecule type" value="Genomic_DNA"/>
</dbReference>
<organism evidence="1 2">
    <name type="scientific">Phytophthora cactorum</name>
    <dbReference type="NCBI Taxonomy" id="29920"/>
    <lineage>
        <taxon>Eukaryota</taxon>
        <taxon>Sar</taxon>
        <taxon>Stramenopiles</taxon>
        <taxon>Oomycota</taxon>
        <taxon>Peronosporomycetes</taxon>
        <taxon>Peronosporales</taxon>
        <taxon>Peronosporaceae</taxon>
        <taxon>Phytophthora</taxon>
    </lineage>
</organism>
<name>A0A8T1KJK3_9STRA</name>
<dbReference type="AlphaFoldDB" id="A0A8T1KJK3"/>
<sequence length="68" mass="7827">MFSITRMNFEVGQQNATFCHCSHCDQLCVCVWIPYGGVHLLLDRAEKHYDAEIAKAFSNMGFPYDRIP</sequence>
<protein>
    <submittedName>
        <fullName evidence="1">Uncharacterized protein</fullName>
    </submittedName>
</protein>
<evidence type="ECO:0000313" key="2">
    <source>
        <dbReference type="Proteomes" id="UP000736787"/>
    </source>
</evidence>
<dbReference type="Proteomes" id="UP000736787">
    <property type="component" value="Unassembled WGS sequence"/>
</dbReference>
<gene>
    <name evidence="1" type="ORF">PC117_g13207</name>
</gene>
<reference evidence="1" key="1">
    <citation type="submission" date="2018-10" db="EMBL/GenBank/DDBJ databases">
        <title>Effector identification in a new, highly contiguous assembly of the strawberry crown rot pathogen Phytophthora cactorum.</title>
        <authorList>
            <person name="Armitage A.D."/>
            <person name="Nellist C.F."/>
            <person name="Bates H."/>
            <person name="Vickerstaff R.J."/>
            <person name="Harrison R.J."/>
        </authorList>
    </citation>
    <scope>NUCLEOTIDE SEQUENCE</scope>
    <source>
        <strain evidence="1">4040</strain>
    </source>
</reference>
<proteinExistence type="predicted"/>
<accession>A0A8T1KJK3</accession>
<evidence type="ECO:0000313" key="1">
    <source>
        <dbReference type="EMBL" id="KAG2932267.1"/>
    </source>
</evidence>
<comment type="caution">
    <text evidence="1">The sequence shown here is derived from an EMBL/GenBank/DDBJ whole genome shotgun (WGS) entry which is preliminary data.</text>
</comment>